<name>A0A248SL07_9CAUD</name>
<proteinExistence type="predicted"/>
<evidence type="ECO:0000313" key="3">
    <source>
        <dbReference type="Proteomes" id="UP000224252"/>
    </source>
</evidence>
<gene>
    <name evidence="2" type="ORF">SopranoGao_65</name>
</gene>
<accession>A0A248SL07</accession>
<keyword evidence="3" id="KW-1185">Reference proteome</keyword>
<dbReference type="EMBL" id="MF612073">
    <property type="protein sequence ID" value="ASV45088.1"/>
    <property type="molecule type" value="Genomic_DNA"/>
</dbReference>
<evidence type="ECO:0000313" key="2">
    <source>
        <dbReference type="EMBL" id="ASV45088.1"/>
    </source>
</evidence>
<evidence type="ECO:0000259" key="1">
    <source>
        <dbReference type="Pfam" id="PF25311"/>
    </source>
</evidence>
<organism evidence="2 3">
    <name type="scientific">Klebsiella phage SopranoGao</name>
    <dbReference type="NCBI Taxonomy" id="2026944"/>
    <lineage>
        <taxon>Viruses</taxon>
        <taxon>Duplodnaviria</taxon>
        <taxon>Heunggongvirae</taxon>
        <taxon>Uroviricota</taxon>
        <taxon>Caudoviricetes</taxon>
        <taxon>Lastavirus</taxon>
        <taxon>Lastavirus sopranogao</taxon>
    </lineage>
</organism>
<reference evidence="2 3" key="1">
    <citation type="submission" date="2017-08" db="EMBL/GenBank/DDBJ databases">
        <authorList>
            <person name="de Groot N.N."/>
        </authorList>
    </citation>
    <scope>NUCLEOTIDE SEQUENCE [LARGE SCALE GENOMIC DNA]</scope>
</reference>
<dbReference type="Pfam" id="PF25311">
    <property type="entry name" value="WDGH"/>
    <property type="match status" value="1"/>
</dbReference>
<sequence>MTTENIVQDTEESRIAQQKRETLHSLLYIMAECAPSAEKFMGIDVKALARKVNEAYDQLGNNYTVEAYPAANPLAGLVVPGNNVLAMHAGSTGERTVCAEEVKLGSSFKASKKEHAKFHSHLSSISFGEIQDIDGQLRMGARIYWDDGSKTEKSVWCGSLGTPKDEAERIARNRIWLYASTKDERDLEECASAEETKKGTPTVLIALPAGAGMSLTPEQASFNLPEGISTGQISDGYHTFDELYAHRVRLFSALMRAHPDKSWWSFKHHDGSVWDGWIIAGIDTPAGPATYHLPVSEIEFFNEGVRQLRRGKEWDGHTSDDVLERLKSL</sequence>
<protein>
    <recommendedName>
        <fullName evidence="1">WDGH domain-containing protein</fullName>
    </recommendedName>
</protein>
<feature type="domain" description="WDGH" evidence="1">
    <location>
        <begin position="231"/>
        <end position="328"/>
    </location>
</feature>
<dbReference type="InterPro" id="IPR057362">
    <property type="entry name" value="WDGH"/>
</dbReference>
<dbReference type="Proteomes" id="UP000224252">
    <property type="component" value="Segment"/>
</dbReference>